<evidence type="ECO:0000313" key="4">
    <source>
        <dbReference type="Proteomes" id="UP000544107"/>
    </source>
</evidence>
<reference evidence="2 3" key="1">
    <citation type="submission" date="2016-09" db="EMBL/GenBank/DDBJ databases">
        <title>Rhizobium oryziradicis sp. nov., isolated from the root of rice.</title>
        <authorList>
            <person name="Zhao J."/>
            <person name="Zhang X."/>
        </authorList>
    </citation>
    <scope>NUCLEOTIDE SEQUENCE [LARGE SCALE GENOMIC DNA]</scope>
    <source>
        <strain evidence="2 3">14971</strain>
    </source>
</reference>
<comment type="caution">
    <text evidence="2">The sequence shown here is derived from an EMBL/GenBank/DDBJ whole genome shotgun (WGS) entry which is preliminary data.</text>
</comment>
<proteinExistence type="predicted"/>
<accession>A0A1Q8ZYQ8</accession>
<name>A0A1Q8ZYQ8_9HYPH</name>
<keyword evidence="3" id="KW-1185">Reference proteome</keyword>
<evidence type="ECO:0000313" key="1">
    <source>
        <dbReference type="EMBL" id="MBB4007596.1"/>
    </source>
</evidence>
<dbReference type="EMBL" id="MKIN01000027">
    <property type="protein sequence ID" value="OLP47474.1"/>
    <property type="molecule type" value="Genomic_DNA"/>
</dbReference>
<dbReference type="OrthoDB" id="8410463at2"/>
<dbReference type="RefSeq" id="WP_075616653.1">
    <property type="nucleotide sequence ID" value="NZ_JACIED010000002.1"/>
</dbReference>
<organism evidence="2 3">
    <name type="scientific">Allorhizobium taibaishanense</name>
    <dbReference type="NCBI Taxonomy" id="887144"/>
    <lineage>
        <taxon>Bacteria</taxon>
        <taxon>Pseudomonadati</taxon>
        <taxon>Pseudomonadota</taxon>
        <taxon>Alphaproteobacteria</taxon>
        <taxon>Hyphomicrobiales</taxon>
        <taxon>Rhizobiaceae</taxon>
        <taxon>Rhizobium/Agrobacterium group</taxon>
        <taxon>Allorhizobium</taxon>
    </lineage>
</organism>
<gene>
    <name evidence="2" type="ORF">BJF91_03380</name>
    <name evidence="1" type="ORF">GGQ71_001859</name>
</gene>
<dbReference type="STRING" id="887144.BJF91_03380"/>
<dbReference type="AlphaFoldDB" id="A0A1Q8ZYQ8"/>
<dbReference type="Proteomes" id="UP000185598">
    <property type="component" value="Unassembled WGS sequence"/>
</dbReference>
<dbReference type="Proteomes" id="UP000544107">
    <property type="component" value="Unassembled WGS sequence"/>
</dbReference>
<evidence type="ECO:0000313" key="3">
    <source>
        <dbReference type="Proteomes" id="UP000185598"/>
    </source>
</evidence>
<sequence length="77" mass="7856">MQQIPSDRQPRVALATSVAGAHGALRSGRIGRHCPATPPGYQAAGGLSAALLVGVPEKDNLNAGLDAVMHSGLLFKN</sequence>
<evidence type="ECO:0000313" key="2">
    <source>
        <dbReference type="EMBL" id="OLP47474.1"/>
    </source>
</evidence>
<reference evidence="1 4" key="2">
    <citation type="submission" date="2020-08" db="EMBL/GenBank/DDBJ databases">
        <title>Genomic Encyclopedia of Type Strains, Phase IV (KMG-IV): sequencing the most valuable type-strain genomes for metagenomic binning, comparative biology and taxonomic classification.</title>
        <authorList>
            <person name="Goeker M."/>
        </authorList>
    </citation>
    <scope>NUCLEOTIDE SEQUENCE [LARGE SCALE GENOMIC DNA]</scope>
    <source>
        <strain evidence="1 4">DSM 100021</strain>
    </source>
</reference>
<dbReference type="EMBL" id="JACIED010000002">
    <property type="protein sequence ID" value="MBB4007596.1"/>
    <property type="molecule type" value="Genomic_DNA"/>
</dbReference>
<protein>
    <submittedName>
        <fullName evidence="2">Uncharacterized protein</fullName>
    </submittedName>
</protein>